<dbReference type="GO" id="GO:0016020">
    <property type="term" value="C:membrane"/>
    <property type="evidence" value="ECO:0007669"/>
    <property type="project" value="GOC"/>
</dbReference>
<dbReference type="AlphaFoldDB" id="A0A964BY45"/>
<evidence type="ECO:0000313" key="12">
    <source>
        <dbReference type="Proteomes" id="UP000729733"/>
    </source>
</evidence>
<dbReference type="SUPFAM" id="SSF53756">
    <property type="entry name" value="UDP-Glycosyltransferase/glycogen phosphorylase"/>
    <property type="match status" value="1"/>
</dbReference>
<dbReference type="GO" id="GO:0009245">
    <property type="term" value="P:lipid A biosynthetic process"/>
    <property type="evidence" value="ECO:0007669"/>
    <property type="project" value="UniProtKB-UniRule"/>
</dbReference>
<proteinExistence type="predicted"/>
<dbReference type="GO" id="GO:0005543">
    <property type="term" value="F:phospholipid binding"/>
    <property type="evidence" value="ECO:0007669"/>
    <property type="project" value="TreeGrafter"/>
</dbReference>
<evidence type="ECO:0000256" key="8">
    <source>
        <dbReference type="ARBA" id="ARBA00023098"/>
    </source>
</evidence>
<dbReference type="InterPro" id="IPR003835">
    <property type="entry name" value="Glyco_trans_19"/>
</dbReference>
<dbReference type="EC" id="2.4.1.182" evidence="2 10"/>
<accession>A0A964BY45</accession>
<comment type="caution">
    <text evidence="11">The sequence shown here is derived from an EMBL/GenBank/DDBJ whole genome shotgun (WGS) entry which is preliminary data.</text>
</comment>
<keyword evidence="6 11" id="KW-0328">Glycosyltransferase</keyword>
<dbReference type="Pfam" id="PF02684">
    <property type="entry name" value="LpxB"/>
    <property type="match status" value="1"/>
</dbReference>
<evidence type="ECO:0000256" key="2">
    <source>
        <dbReference type="ARBA" id="ARBA00012687"/>
    </source>
</evidence>
<organism evidence="11 12">
    <name type="scientific">Waterburya agarophytonicola KI4</name>
    <dbReference type="NCBI Taxonomy" id="2874699"/>
    <lineage>
        <taxon>Bacteria</taxon>
        <taxon>Bacillati</taxon>
        <taxon>Cyanobacteriota</taxon>
        <taxon>Cyanophyceae</taxon>
        <taxon>Pleurocapsales</taxon>
        <taxon>Hyellaceae</taxon>
        <taxon>Waterburya</taxon>
        <taxon>Waterburya agarophytonicola</taxon>
    </lineage>
</organism>
<evidence type="ECO:0000256" key="4">
    <source>
        <dbReference type="ARBA" id="ARBA00022516"/>
    </source>
</evidence>
<comment type="catalytic activity">
    <reaction evidence="9">
        <text>a lipid X + a UDP-2-N,3-O-bis[(3R)-3-hydroxyacyl]-alpha-D-glucosamine = a lipid A disaccharide + UDP + H(+)</text>
        <dbReference type="Rhea" id="RHEA:67828"/>
        <dbReference type="ChEBI" id="CHEBI:15378"/>
        <dbReference type="ChEBI" id="CHEBI:58223"/>
        <dbReference type="ChEBI" id="CHEBI:137748"/>
        <dbReference type="ChEBI" id="CHEBI:176338"/>
        <dbReference type="ChEBI" id="CHEBI:176343"/>
        <dbReference type="EC" id="2.4.1.182"/>
    </reaction>
</comment>
<dbReference type="GO" id="GO:0008915">
    <property type="term" value="F:lipid-A-disaccharide synthase activity"/>
    <property type="evidence" value="ECO:0007669"/>
    <property type="project" value="UniProtKB-UniRule"/>
</dbReference>
<keyword evidence="4" id="KW-0444">Lipid biosynthesis</keyword>
<keyword evidence="12" id="KW-1185">Reference proteome</keyword>
<evidence type="ECO:0000256" key="6">
    <source>
        <dbReference type="ARBA" id="ARBA00022676"/>
    </source>
</evidence>
<protein>
    <recommendedName>
        <fullName evidence="3 10">Lipid-A-disaccharide synthase</fullName>
        <ecNumber evidence="2 10">2.4.1.182</ecNumber>
    </recommendedName>
</protein>
<evidence type="ECO:0000256" key="5">
    <source>
        <dbReference type="ARBA" id="ARBA00022556"/>
    </source>
</evidence>
<evidence type="ECO:0000256" key="3">
    <source>
        <dbReference type="ARBA" id="ARBA00020902"/>
    </source>
</evidence>
<evidence type="ECO:0000256" key="1">
    <source>
        <dbReference type="ARBA" id="ARBA00002056"/>
    </source>
</evidence>
<sequence length="382" mass="42053">MKIFISTGEVSGDLQGAMLIKSLFKVAGEKNIDLEISGLGGDRMEDTGANIVANTAVIGSMGFVEGIPFVLPTIKIQNLAKQYIRQNPPDILVIIDYPTPNLALAAFVKQELPHIPVVYYIAPQDWAVPMLNNTPKIAKVVDKLLAIFPAEAEYFANKNIDVTWVGHPLLDRIEQAPDRNQARLNLDIASEDKIVTLLPASRQQEIKYLLPVMCQAAQTISQQLPEVKFIIPVSLPTYRDAIATAVKQYNIPATILDSQTLDAIACADLAITKSGTVNLEIALLNVPQVVIYRISPITAWIGRRLGFSVPLMSPPNLIVDRQIVPEFQQEEVTAENISSEAIAILSNFSRQQRIITGYQEMRSLLGSLGVCDRAAKEIFLQK</sequence>
<gene>
    <name evidence="11" type="primary">lpxB</name>
    <name evidence="11" type="ORF">I4641_20340</name>
</gene>
<dbReference type="PANTHER" id="PTHR30372">
    <property type="entry name" value="LIPID-A-DISACCHARIDE SYNTHASE"/>
    <property type="match status" value="1"/>
</dbReference>
<comment type="function">
    <text evidence="1">Condensation of UDP-2,3-diacylglucosamine and 2,3-diacylglucosamine-1-phosphate to form lipid A disaccharide, a precursor of lipid A, a phosphorylated glycolipid that anchors the lipopolysaccharide to the outer membrane of the cell.</text>
</comment>
<keyword evidence="8" id="KW-0443">Lipid metabolism</keyword>
<reference evidence="11" key="1">
    <citation type="journal article" date="2021" name="Antonie Van Leeuwenhoek">
        <title>Draft genome and description of Waterburya agarophytonicola gen. nov. sp. nov. (Pleurocapsales, Cyanobacteria): a seaweed symbiont.</title>
        <authorList>
            <person name="Bonthond G."/>
            <person name="Shalygin S."/>
            <person name="Bayer T."/>
            <person name="Weinberger F."/>
        </authorList>
    </citation>
    <scope>NUCLEOTIDE SEQUENCE</scope>
    <source>
        <strain evidence="11">KI4</strain>
    </source>
</reference>
<dbReference type="NCBIfam" id="TIGR00215">
    <property type="entry name" value="lpxB"/>
    <property type="match status" value="1"/>
</dbReference>
<keyword evidence="7 11" id="KW-0808">Transferase</keyword>
<evidence type="ECO:0000256" key="10">
    <source>
        <dbReference type="NCBIfam" id="TIGR00215"/>
    </source>
</evidence>
<evidence type="ECO:0000313" key="11">
    <source>
        <dbReference type="EMBL" id="MCC0179315.1"/>
    </source>
</evidence>
<evidence type="ECO:0000256" key="7">
    <source>
        <dbReference type="ARBA" id="ARBA00022679"/>
    </source>
</evidence>
<dbReference type="RefSeq" id="WP_229642414.1">
    <property type="nucleotide sequence ID" value="NZ_JADWDC010000077.1"/>
</dbReference>
<dbReference type="Proteomes" id="UP000729733">
    <property type="component" value="Unassembled WGS sequence"/>
</dbReference>
<keyword evidence="5" id="KW-0441">Lipid A biosynthesis</keyword>
<dbReference type="EMBL" id="JADWDC010000077">
    <property type="protein sequence ID" value="MCC0179315.1"/>
    <property type="molecule type" value="Genomic_DNA"/>
</dbReference>
<dbReference type="PANTHER" id="PTHR30372:SF4">
    <property type="entry name" value="LIPID-A-DISACCHARIDE SYNTHASE, MITOCHONDRIAL-RELATED"/>
    <property type="match status" value="1"/>
</dbReference>
<evidence type="ECO:0000256" key="9">
    <source>
        <dbReference type="ARBA" id="ARBA00048975"/>
    </source>
</evidence>
<name>A0A964BY45_9CYAN</name>